<name>A0AAX2JC98_9FUSO</name>
<protein>
    <recommendedName>
        <fullName evidence="3">Phage tail tape measure protein</fullName>
    </recommendedName>
</protein>
<dbReference type="GeneID" id="78453543"/>
<sequence length="564" mass="61919">MEAVRKLAVDIMSYLKGDGFKKLEDEIDKGKKGFLGMESLSASTFLKMGAGIFSVTKLMGEYNKSIQAAQYQMEQETKLYSTMKAQGFREEQIENIKAYASELQGLGVVGDEVTLAGAQQLATFNLTEKSLKALMPAMQNIIVQQKGLKGTGQDAVGVANMLAKGLQGQTGMLLKAGISLTEQQEKLIKVGTPEQKVAALVEAVTMNVGEQNKAFADTPEGKIVQVQNRIGDVYENVGFRLRKSRYEWFAFLGDNLDGAEKFIMAGLDTLELLREGAVGTAKGIYKAFSDMPEDVKTTIKLIGGFLAITTFPVAAAGLVIADIIGAFNGQKSVTEDAFNALMNYLDYDYNFEGFKKDVKELWKAFDEGGWVAAFLQNLQASIGLVGDGLTIIAGLGKGLITGDYSLAKKGLNKGIERWDNNQEYLTKFIDSKRGVSSLPVLPEKVPIGADGIDYNKPLLNNSFLPIPKKNDFLEQEIQKKYLLEKQNIDIPKLKPISLEAGLKNNYEKKETVVNIKIEQKNNTKIEGSRLSQTELEEAMKKVNRNNEEEVVAKLKNTYGGGLNV</sequence>
<dbReference type="RefSeq" id="WP_005981438.1">
    <property type="nucleotide sequence ID" value="NZ_CABKNW010000005.1"/>
</dbReference>
<dbReference type="KEGG" id="ful:C4N20_01900"/>
<evidence type="ECO:0008006" key="3">
    <source>
        <dbReference type="Google" id="ProtNLM"/>
    </source>
</evidence>
<reference evidence="1 2" key="1">
    <citation type="submission" date="2018-06" db="EMBL/GenBank/DDBJ databases">
        <authorList>
            <consortium name="Pathogen Informatics"/>
            <person name="Doyle S."/>
        </authorList>
    </citation>
    <scope>NUCLEOTIDE SEQUENCE [LARGE SCALE GENOMIC DNA]</scope>
    <source>
        <strain evidence="1 2">NCTC12112</strain>
    </source>
</reference>
<evidence type="ECO:0000313" key="1">
    <source>
        <dbReference type="EMBL" id="SQJ08865.1"/>
    </source>
</evidence>
<organism evidence="1 2">
    <name type="scientific">Fusobacterium ulcerans</name>
    <dbReference type="NCBI Taxonomy" id="861"/>
    <lineage>
        <taxon>Bacteria</taxon>
        <taxon>Fusobacteriati</taxon>
        <taxon>Fusobacteriota</taxon>
        <taxon>Fusobacteriia</taxon>
        <taxon>Fusobacteriales</taxon>
        <taxon>Fusobacteriaceae</taxon>
        <taxon>Fusobacterium</taxon>
    </lineage>
</organism>
<dbReference type="AlphaFoldDB" id="A0AAX2JC98"/>
<dbReference type="Proteomes" id="UP000249008">
    <property type="component" value="Chromosome 1"/>
</dbReference>
<gene>
    <name evidence="1" type="ORF">NCTC12112_02258</name>
</gene>
<evidence type="ECO:0000313" key="2">
    <source>
        <dbReference type="Proteomes" id="UP000249008"/>
    </source>
</evidence>
<proteinExistence type="predicted"/>
<accession>A0AAX2JC98</accession>
<dbReference type="EMBL" id="LS483487">
    <property type="protein sequence ID" value="SQJ08865.1"/>
    <property type="molecule type" value="Genomic_DNA"/>
</dbReference>